<gene>
    <name evidence="9" type="ORF">ABID43_003261</name>
</gene>
<evidence type="ECO:0000256" key="5">
    <source>
        <dbReference type="ARBA" id="ARBA00022801"/>
    </source>
</evidence>
<feature type="compositionally biased region" description="Basic and acidic residues" evidence="7">
    <location>
        <begin position="344"/>
        <end position="359"/>
    </location>
</feature>
<accession>A0ABV2LA80</accession>
<dbReference type="EMBL" id="JBEPMM010000009">
    <property type="protein sequence ID" value="MET3693710.1"/>
    <property type="molecule type" value="Genomic_DNA"/>
</dbReference>
<dbReference type="Proteomes" id="UP001549145">
    <property type="component" value="Unassembled WGS sequence"/>
</dbReference>
<feature type="compositionally biased region" description="Low complexity" evidence="7">
    <location>
        <begin position="334"/>
        <end position="343"/>
    </location>
</feature>
<keyword evidence="5" id="KW-0378">Hydrolase</keyword>
<comment type="similarity">
    <text evidence="2">Belongs to the polysaccharide deacetylase family.</text>
</comment>
<dbReference type="RefSeq" id="WP_238279093.1">
    <property type="nucleotide sequence ID" value="NZ_BPQL01000049.1"/>
</dbReference>
<evidence type="ECO:0000313" key="9">
    <source>
        <dbReference type="EMBL" id="MET3693710.1"/>
    </source>
</evidence>
<dbReference type="InterPro" id="IPR050248">
    <property type="entry name" value="Polysacc_deacetylase_ArnD"/>
</dbReference>
<dbReference type="CDD" id="cd10917">
    <property type="entry name" value="CE4_NodB_like_6s_7s"/>
    <property type="match status" value="1"/>
</dbReference>
<dbReference type="InterPro" id="IPR011330">
    <property type="entry name" value="Glyco_hydro/deAcase_b/a-brl"/>
</dbReference>
<feature type="compositionally biased region" description="Low complexity" evidence="7">
    <location>
        <begin position="304"/>
        <end position="316"/>
    </location>
</feature>
<sequence>MEVPFTQGPVGRASYRQTLPLEPGEVVLTFDDGPMPRRTPAVLEALRTECVKATFFVVGTMVAEFPDILRRTAAEGHTIATHTWSHAYLNRQRSRNVQRDQINGGLVAARTVLGQTDPALSPFFRYPGLGHTRALDGYVAAQRLIPFSIDVDGDDWRRITPEQVVERVLARLDARGKGIVLLHDIQPRTVAILPELLRRLKAKGYRIVHVVPAAGDTRLALNAVEEPRARRIRLALDRLETREFQRVASAGGSFVPVTTAPARVVRVASAGDEALALRPALPDSVTPTPTGHAWVDPVHPPAPAAVARAEAPSASSTAPVRPALAAPNLPAGERPATQPAAATRADRAGADTNRGRETDHAGFVSVSLLTGQGAGFQEIRLRR</sequence>
<dbReference type="InterPro" id="IPR002509">
    <property type="entry name" value="NODB_dom"/>
</dbReference>
<reference evidence="9 10" key="1">
    <citation type="submission" date="2024-06" db="EMBL/GenBank/DDBJ databases">
        <title>Genomic Encyclopedia of Type Strains, Phase IV (KMG-IV): sequencing the most valuable type-strain genomes for metagenomic binning, comparative biology and taxonomic classification.</title>
        <authorList>
            <person name="Goeker M."/>
        </authorList>
    </citation>
    <scope>NUCLEOTIDE SEQUENCE [LARGE SCALE GENOMIC DNA]</scope>
    <source>
        <strain evidence="9 10">DSM 21331</strain>
    </source>
</reference>
<dbReference type="Pfam" id="PF01522">
    <property type="entry name" value="Polysacc_deac_1"/>
    <property type="match status" value="1"/>
</dbReference>
<feature type="region of interest" description="Disordered" evidence="7">
    <location>
        <begin position="304"/>
        <end position="359"/>
    </location>
</feature>
<organism evidence="9 10">
    <name type="scientific">Methylobacterium goesingense</name>
    <dbReference type="NCBI Taxonomy" id="243690"/>
    <lineage>
        <taxon>Bacteria</taxon>
        <taxon>Pseudomonadati</taxon>
        <taxon>Pseudomonadota</taxon>
        <taxon>Alphaproteobacteria</taxon>
        <taxon>Hyphomicrobiales</taxon>
        <taxon>Methylobacteriaceae</taxon>
        <taxon>Methylobacterium</taxon>
    </lineage>
</organism>
<evidence type="ECO:0000313" key="10">
    <source>
        <dbReference type="Proteomes" id="UP001549145"/>
    </source>
</evidence>
<evidence type="ECO:0000256" key="1">
    <source>
        <dbReference type="ARBA" id="ARBA00003236"/>
    </source>
</evidence>
<evidence type="ECO:0000259" key="8">
    <source>
        <dbReference type="PROSITE" id="PS51677"/>
    </source>
</evidence>
<feature type="domain" description="NodB homology" evidence="8">
    <location>
        <begin position="24"/>
        <end position="208"/>
    </location>
</feature>
<comment type="caution">
    <text evidence="9">The sequence shown here is derived from an EMBL/GenBank/DDBJ whole genome shotgun (WGS) entry which is preliminary data.</text>
</comment>
<keyword evidence="10" id="KW-1185">Reference proteome</keyword>
<keyword evidence="4" id="KW-0479">Metal-binding</keyword>
<comment type="function">
    <text evidence="1">Is involved in generating a small heat-stable compound (Nod), an acylated oligomer of N-acetylglucosamine, that stimulates mitosis in various plant protoplasts.</text>
</comment>
<dbReference type="PROSITE" id="PS51677">
    <property type="entry name" value="NODB"/>
    <property type="match status" value="1"/>
</dbReference>
<protein>
    <recommendedName>
        <fullName evidence="3">Chitooligosaccharide deacetylase</fullName>
    </recommendedName>
    <alternativeName>
        <fullName evidence="6">Nodulation protein B</fullName>
    </alternativeName>
</protein>
<dbReference type="PANTHER" id="PTHR10587">
    <property type="entry name" value="GLYCOSYL TRANSFERASE-RELATED"/>
    <property type="match status" value="1"/>
</dbReference>
<evidence type="ECO:0000256" key="2">
    <source>
        <dbReference type="ARBA" id="ARBA00010973"/>
    </source>
</evidence>
<dbReference type="PANTHER" id="PTHR10587:SF133">
    <property type="entry name" value="CHITIN DEACETYLASE 1-RELATED"/>
    <property type="match status" value="1"/>
</dbReference>
<evidence type="ECO:0000256" key="4">
    <source>
        <dbReference type="ARBA" id="ARBA00022723"/>
    </source>
</evidence>
<dbReference type="SUPFAM" id="SSF88713">
    <property type="entry name" value="Glycoside hydrolase/deacetylase"/>
    <property type="match status" value="1"/>
</dbReference>
<evidence type="ECO:0000256" key="7">
    <source>
        <dbReference type="SAM" id="MobiDB-lite"/>
    </source>
</evidence>
<evidence type="ECO:0000256" key="6">
    <source>
        <dbReference type="ARBA" id="ARBA00032976"/>
    </source>
</evidence>
<name>A0ABV2LA80_9HYPH</name>
<dbReference type="Gene3D" id="3.20.20.370">
    <property type="entry name" value="Glycoside hydrolase/deacetylase"/>
    <property type="match status" value="1"/>
</dbReference>
<proteinExistence type="inferred from homology"/>
<evidence type="ECO:0000256" key="3">
    <source>
        <dbReference type="ARBA" id="ARBA00020071"/>
    </source>
</evidence>